<dbReference type="CDD" id="cd04189">
    <property type="entry name" value="G1P_TT_long"/>
    <property type="match status" value="1"/>
</dbReference>
<proteinExistence type="predicted"/>
<sequence length="357" mass="37137">MSRRRLRALVLAGGRGTRLRPFTPALPKQLMPVAGKPVLVRCLEQLPALGVSEAAVIVGDGRPQIEAVLGDGSGLGLSVTYVPQPEPLGLAHCVALARAFLGDDSFVLCLGDVVVTDGLAAAHERFVCEGPDAVVLTAKVADPRQYGVVEVDGRGRVLALAEKPRVPRSDLVLAGVYFLSPAVHKAVAGLRPSARGELEITDALSALVADGATVLSTPVTGYWKDVGDVEAVLDCNRVLMEALAPERAGSVDAASRLDGTVVVESGASVLRSRLIGPVLVGAGSVVRDSRVGPYTAIGRDCRVSDTEITGSVLLDGAVMAGLDGVHNSVIGRGAEVRATHPRTDRCFLVGDHTYVEV</sequence>
<dbReference type="EMBL" id="LC386909">
    <property type="protein sequence ID" value="BBE36457.1"/>
    <property type="molecule type" value="Genomic_DNA"/>
</dbReference>
<organism evidence="2">
    <name type="scientific">Streptomyces sp. SoC090715LN-16</name>
    <dbReference type="NCBI Taxonomy" id="1898658"/>
    <lineage>
        <taxon>Bacteria</taxon>
        <taxon>Bacillati</taxon>
        <taxon>Actinomycetota</taxon>
        <taxon>Actinomycetes</taxon>
        <taxon>Kitasatosporales</taxon>
        <taxon>Streptomycetaceae</taxon>
        <taxon>Streptomyces</taxon>
    </lineage>
</organism>
<feature type="domain" description="Nucleotidyl transferase" evidence="1">
    <location>
        <begin position="8"/>
        <end position="238"/>
    </location>
</feature>
<evidence type="ECO:0000313" key="2">
    <source>
        <dbReference type="EMBL" id="BBE36457.1"/>
    </source>
</evidence>
<dbReference type="Pfam" id="PF00483">
    <property type="entry name" value="NTP_transferase"/>
    <property type="match status" value="1"/>
</dbReference>
<dbReference type="InterPro" id="IPR005908">
    <property type="entry name" value="G1P_thy_trans_l"/>
</dbReference>
<dbReference type="SUPFAM" id="SSF53448">
    <property type="entry name" value="Nucleotide-diphospho-sugar transferases"/>
    <property type="match status" value="1"/>
</dbReference>
<evidence type="ECO:0000259" key="1">
    <source>
        <dbReference type="Pfam" id="PF00483"/>
    </source>
</evidence>
<dbReference type="PANTHER" id="PTHR42883">
    <property type="entry name" value="GLUCOSE-1-PHOSPHATE THYMIDYLTRANSFERASE"/>
    <property type="match status" value="1"/>
</dbReference>
<dbReference type="Gene3D" id="2.160.10.10">
    <property type="entry name" value="Hexapeptide repeat proteins"/>
    <property type="match status" value="1"/>
</dbReference>
<name>A0A3B8G5D9_9ACTN</name>
<gene>
    <name evidence="2" type="primary">idmB9</name>
</gene>
<accession>A0A3B8G5D9</accession>
<dbReference type="InterPro" id="IPR029044">
    <property type="entry name" value="Nucleotide-diphossugar_trans"/>
</dbReference>
<dbReference type="InterPro" id="IPR005835">
    <property type="entry name" value="NTP_transferase_dom"/>
</dbReference>
<dbReference type="Gene3D" id="3.90.550.10">
    <property type="entry name" value="Spore Coat Polysaccharide Biosynthesis Protein SpsA, Chain A"/>
    <property type="match status" value="1"/>
</dbReference>
<dbReference type="PANTHER" id="PTHR42883:SF2">
    <property type="entry name" value="THYMIDYLYLTRANSFERASE"/>
    <property type="match status" value="1"/>
</dbReference>
<dbReference type="AlphaFoldDB" id="A0A3B8G5D9"/>
<reference evidence="2" key="1">
    <citation type="journal article" date="2018" name="ACS Chem. Biol.">
        <title>Discovery of an Antibacterial Isoindolinone-Containing Tetracyclic Polyketide by Cryptic Gene Activation and Characterization of Its Biosynthetic Gene Cluster.</title>
        <authorList>
            <person name="Thong W.L."/>
            <person name="Shin-ya K."/>
            <person name="Nishiyama M."/>
            <person name="Kuzuyama T."/>
        </authorList>
    </citation>
    <scope>NUCLEOTIDE SEQUENCE</scope>
    <source>
        <strain evidence="2">SoC090715LN-16</strain>
    </source>
</reference>
<protein>
    <submittedName>
        <fullName evidence="2">dTDP-1-glucose synthase</fullName>
    </submittedName>
</protein>
<dbReference type="NCBIfam" id="TIGR01208">
    <property type="entry name" value="rmlA_long"/>
    <property type="match status" value="1"/>
</dbReference>